<dbReference type="Proteomes" id="UP000233786">
    <property type="component" value="Unassembled WGS sequence"/>
</dbReference>
<evidence type="ECO:0000313" key="2">
    <source>
        <dbReference type="Proteomes" id="UP000233786"/>
    </source>
</evidence>
<evidence type="ECO:0000313" key="1">
    <source>
        <dbReference type="EMBL" id="PKW16080.1"/>
    </source>
</evidence>
<proteinExistence type="predicted"/>
<sequence length="84" mass="9062">MGGYGRARARSLEGLCSGRKLANRIWRWRRPNGTAAGIETVHDLGNLPPHLGNLPPHLGNLPPHLGNLPPHLANLPPAFPPETT</sequence>
<protein>
    <submittedName>
        <fullName evidence="1">Uncharacterized protein</fullName>
    </submittedName>
</protein>
<dbReference type="AlphaFoldDB" id="A0A2N3XZM6"/>
<comment type="caution">
    <text evidence="1">The sequence shown here is derived from an EMBL/GenBank/DDBJ whole genome shotgun (WGS) entry which is preliminary data.</text>
</comment>
<gene>
    <name evidence="1" type="ORF">A8926_3874</name>
</gene>
<name>A0A2N3XZM6_SACSN</name>
<organism evidence="1 2">
    <name type="scientific">Saccharopolyspora spinosa</name>
    <dbReference type="NCBI Taxonomy" id="60894"/>
    <lineage>
        <taxon>Bacteria</taxon>
        <taxon>Bacillati</taxon>
        <taxon>Actinomycetota</taxon>
        <taxon>Actinomycetes</taxon>
        <taxon>Pseudonocardiales</taxon>
        <taxon>Pseudonocardiaceae</taxon>
        <taxon>Saccharopolyspora</taxon>
    </lineage>
</organism>
<reference evidence="1" key="1">
    <citation type="submission" date="2017-12" db="EMBL/GenBank/DDBJ databases">
        <title>Sequencing the genomes of 1000 Actinobacteria strains.</title>
        <authorList>
            <person name="Klenk H.-P."/>
        </authorList>
    </citation>
    <scope>NUCLEOTIDE SEQUENCE [LARGE SCALE GENOMIC DNA]</scope>
    <source>
        <strain evidence="1">DSM 44228</strain>
    </source>
</reference>
<keyword evidence="2" id="KW-1185">Reference proteome</keyword>
<accession>A0A2N3XZM6</accession>
<dbReference type="EMBL" id="PJNB01000001">
    <property type="protein sequence ID" value="PKW16080.1"/>
    <property type="molecule type" value="Genomic_DNA"/>
</dbReference>